<organism evidence="10 11">
    <name type="scientific">Neofusicoccum ribis</name>
    <dbReference type="NCBI Taxonomy" id="45134"/>
    <lineage>
        <taxon>Eukaryota</taxon>
        <taxon>Fungi</taxon>
        <taxon>Dikarya</taxon>
        <taxon>Ascomycota</taxon>
        <taxon>Pezizomycotina</taxon>
        <taxon>Dothideomycetes</taxon>
        <taxon>Dothideomycetes incertae sedis</taxon>
        <taxon>Botryosphaeriales</taxon>
        <taxon>Botryosphaeriaceae</taxon>
        <taxon>Neofusicoccum</taxon>
    </lineage>
</organism>
<dbReference type="SUPFAM" id="SSF52151">
    <property type="entry name" value="FabD/lysophospholipase-like"/>
    <property type="match status" value="1"/>
</dbReference>
<feature type="domain" description="Carrier" evidence="7">
    <location>
        <begin position="2271"/>
        <end position="2347"/>
    </location>
</feature>
<dbReference type="InterPro" id="IPR016036">
    <property type="entry name" value="Malonyl_transacylase_ACP-bd"/>
</dbReference>
<dbReference type="InterPro" id="IPR006162">
    <property type="entry name" value="Ppantetheine_attach_site"/>
</dbReference>
<dbReference type="InterPro" id="IPR050091">
    <property type="entry name" value="PKS_NRPS_Biosynth_Enz"/>
</dbReference>
<feature type="domain" description="Ketosynthase family 3 (KS3)" evidence="8">
    <location>
        <begin position="29"/>
        <end position="448"/>
    </location>
</feature>
<dbReference type="InterPro" id="IPR011032">
    <property type="entry name" value="GroES-like_sf"/>
</dbReference>
<dbReference type="Pfam" id="PF00698">
    <property type="entry name" value="Acyl_transf_1"/>
    <property type="match status" value="1"/>
</dbReference>
<accession>A0ABR3SHD9</accession>
<dbReference type="InterPro" id="IPR049900">
    <property type="entry name" value="PKS_mFAS_DH"/>
</dbReference>
<dbReference type="SMART" id="SM00823">
    <property type="entry name" value="PKS_PP"/>
    <property type="match status" value="1"/>
</dbReference>
<dbReference type="InterPro" id="IPR014043">
    <property type="entry name" value="Acyl_transferase_dom"/>
</dbReference>
<protein>
    <submittedName>
        <fullName evidence="10">Type I Iterative PKS</fullName>
    </submittedName>
</protein>
<dbReference type="SMART" id="SM00826">
    <property type="entry name" value="PKS_DH"/>
    <property type="match status" value="1"/>
</dbReference>
<dbReference type="SMART" id="SM00827">
    <property type="entry name" value="PKS_AT"/>
    <property type="match status" value="1"/>
</dbReference>
<evidence type="ECO:0000256" key="3">
    <source>
        <dbReference type="ARBA" id="ARBA00022679"/>
    </source>
</evidence>
<dbReference type="SMART" id="SM00825">
    <property type="entry name" value="PKS_KS"/>
    <property type="match status" value="1"/>
</dbReference>
<feature type="active site" description="Proton acceptor; for dehydratase activity" evidence="5">
    <location>
        <position position="975"/>
    </location>
</feature>
<dbReference type="Gene3D" id="3.40.47.10">
    <property type="match status" value="1"/>
</dbReference>
<feature type="region of interest" description="N-terminal hotdog fold" evidence="5">
    <location>
        <begin position="943"/>
        <end position="1080"/>
    </location>
</feature>
<dbReference type="InterPro" id="IPR014030">
    <property type="entry name" value="Ketoacyl_synth_N"/>
</dbReference>
<dbReference type="SUPFAM" id="SSF47336">
    <property type="entry name" value="ACP-like"/>
    <property type="match status" value="1"/>
</dbReference>
<dbReference type="Gene3D" id="3.30.70.3290">
    <property type="match status" value="1"/>
</dbReference>
<dbReference type="InterPro" id="IPR014031">
    <property type="entry name" value="Ketoacyl_synth_C"/>
</dbReference>
<evidence type="ECO:0000259" key="9">
    <source>
        <dbReference type="PROSITE" id="PS52019"/>
    </source>
</evidence>
<dbReference type="InterPro" id="IPR020806">
    <property type="entry name" value="PKS_PP-bd"/>
</dbReference>
<evidence type="ECO:0000313" key="10">
    <source>
        <dbReference type="EMBL" id="KAL1621026.1"/>
    </source>
</evidence>
<dbReference type="Gene3D" id="1.10.1200.10">
    <property type="entry name" value="ACP-like"/>
    <property type="match status" value="1"/>
</dbReference>
<dbReference type="PROSITE" id="PS52019">
    <property type="entry name" value="PKS_MFAS_DH"/>
    <property type="match status" value="1"/>
</dbReference>
<feature type="active site" description="Proton donor; for dehydratase activity" evidence="5">
    <location>
        <position position="1156"/>
    </location>
</feature>
<dbReference type="InterPro" id="IPR016035">
    <property type="entry name" value="Acyl_Trfase/lysoPLipase"/>
</dbReference>
<keyword evidence="11" id="KW-1185">Reference proteome</keyword>
<evidence type="ECO:0000256" key="1">
    <source>
        <dbReference type="ARBA" id="ARBA00022450"/>
    </source>
</evidence>
<dbReference type="InterPro" id="IPR042104">
    <property type="entry name" value="PKS_dehydratase_sf"/>
</dbReference>
<gene>
    <name evidence="10" type="ORF">SLS56_009389</name>
</gene>
<name>A0ABR3SHD9_9PEZI</name>
<dbReference type="InterPro" id="IPR036736">
    <property type="entry name" value="ACP-like_sf"/>
</dbReference>
<dbReference type="Pfam" id="PF23114">
    <property type="entry name" value="NAD-bd_HRPKS_sdrA"/>
    <property type="match status" value="1"/>
</dbReference>
<keyword evidence="4" id="KW-0511">Multifunctional enzyme</keyword>
<dbReference type="Gene3D" id="3.10.129.110">
    <property type="entry name" value="Polyketide synthase dehydratase"/>
    <property type="match status" value="1"/>
</dbReference>
<dbReference type="PROSITE" id="PS50075">
    <property type="entry name" value="CARRIER"/>
    <property type="match status" value="1"/>
</dbReference>
<dbReference type="CDD" id="cd05195">
    <property type="entry name" value="enoyl_red"/>
    <property type="match status" value="1"/>
</dbReference>
<dbReference type="PROSITE" id="PS00012">
    <property type="entry name" value="PHOSPHOPANTETHEINE"/>
    <property type="match status" value="1"/>
</dbReference>
<evidence type="ECO:0000259" key="8">
    <source>
        <dbReference type="PROSITE" id="PS52004"/>
    </source>
</evidence>
<dbReference type="InterPro" id="IPR049551">
    <property type="entry name" value="PKS_DH_C"/>
</dbReference>
<dbReference type="SUPFAM" id="SSF50129">
    <property type="entry name" value="GroES-like"/>
    <property type="match status" value="1"/>
</dbReference>
<dbReference type="SUPFAM" id="SSF55048">
    <property type="entry name" value="Probable ACP-binding domain of malonyl-CoA ACP transacylase"/>
    <property type="match status" value="1"/>
</dbReference>
<reference evidence="10 11" key="1">
    <citation type="submission" date="2024-02" db="EMBL/GenBank/DDBJ databases">
        <title>De novo assembly and annotation of 12 fungi associated with fruit tree decline syndrome in Ontario, Canada.</title>
        <authorList>
            <person name="Sulman M."/>
            <person name="Ellouze W."/>
            <person name="Ilyukhin E."/>
        </authorList>
    </citation>
    <scope>NUCLEOTIDE SEQUENCE [LARGE SCALE GENOMIC DNA]</scope>
    <source>
        <strain evidence="10 11">M1-105</strain>
    </source>
</reference>
<feature type="domain" description="PKS/mFAS DH" evidence="9">
    <location>
        <begin position="943"/>
        <end position="1251"/>
    </location>
</feature>
<feature type="region of interest" description="C-terminal hotdog fold" evidence="5">
    <location>
        <begin position="1092"/>
        <end position="1251"/>
    </location>
</feature>
<dbReference type="InterPro" id="IPR020807">
    <property type="entry name" value="PKS_DH"/>
</dbReference>
<dbReference type="Gene3D" id="3.40.50.720">
    <property type="entry name" value="NAD(P)-binding Rossmann-like Domain"/>
    <property type="match status" value="3"/>
</dbReference>
<dbReference type="Pfam" id="PF00550">
    <property type="entry name" value="PP-binding"/>
    <property type="match status" value="1"/>
</dbReference>
<dbReference type="SMART" id="SM00829">
    <property type="entry name" value="PKS_ER"/>
    <property type="match status" value="1"/>
</dbReference>
<dbReference type="InterPro" id="IPR032821">
    <property type="entry name" value="PKS_assoc"/>
</dbReference>
<keyword evidence="1" id="KW-0596">Phosphopantetheine</keyword>
<evidence type="ECO:0000313" key="11">
    <source>
        <dbReference type="Proteomes" id="UP001521116"/>
    </source>
</evidence>
<dbReference type="InterPro" id="IPR056501">
    <property type="entry name" value="NAD-bd_HRPKS_sdrA"/>
</dbReference>
<dbReference type="Proteomes" id="UP001521116">
    <property type="component" value="Unassembled WGS sequence"/>
</dbReference>
<dbReference type="Pfam" id="PF08659">
    <property type="entry name" value="KR"/>
    <property type="match status" value="1"/>
</dbReference>
<keyword evidence="2" id="KW-0597">Phosphoprotein</keyword>
<dbReference type="Gene3D" id="3.40.366.10">
    <property type="entry name" value="Malonyl-Coenzyme A Acyl Carrier Protein, domain 2"/>
    <property type="match status" value="1"/>
</dbReference>
<dbReference type="InterPro" id="IPR020843">
    <property type="entry name" value="ER"/>
</dbReference>
<dbReference type="Pfam" id="PF14765">
    <property type="entry name" value="PS-DH"/>
    <property type="match status" value="1"/>
</dbReference>
<dbReference type="PANTHER" id="PTHR43775:SF18">
    <property type="entry name" value="ENZYME, PUTATIVE (JCVI)-RELATED"/>
    <property type="match status" value="1"/>
</dbReference>
<keyword evidence="3" id="KW-0808">Transferase</keyword>
<dbReference type="SMART" id="SM00822">
    <property type="entry name" value="PKS_KR"/>
    <property type="match status" value="1"/>
</dbReference>
<dbReference type="Pfam" id="PF00109">
    <property type="entry name" value="ketoacyl-synt"/>
    <property type="match status" value="1"/>
</dbReference>
<evidence type="ECO:0000256" key="2">
    <source>
        <dbReference type="ARBA" id="ARBA00022553"/>
    </source>
</evidence>
<dbReference type="InterPro" id="IPR036291">
    <property type="entry name" value="NAD(P)-bd_dom_sf"/>
</dbReference>
<evidence type="ECO:0000256" key="6">
    <source>
        <dbReference type="SAM" id="MobiDB-lite"/>
    </source>
</evidence>
<sequence>MTINNAGLETAPRNSAKPMHVEKTRRDVHGPIAVIGMGCRLPGESNSPHALWKLLERGGIARNKPPASRFDLKTHHDGSGKPNTMGSPGGMFLENIDPQEFDAAFFSVSAADAIGMDPQQRQLLEVVYECLENAGVTLESLDGAAVACLVGSYAVDYQDMQSRDPEDRAPGVTLGIGRAMLSNRISHFLNIKGPSMTIDTACSGGLVSLDVACRYLQSQEVDGAIVAAANLYLSPEHNMDRGAMKAAASKSGKCHTFDVKADGYIKAEAVNAVMLKRLDDAIRDGDPIRAVIRGTATNSDGWTPGIASPSSDAQAAAVRAAYANAGITDFSETSYVECHGTGTQAGDPTEVSGVSSVFAGKHRRTPLIIGSVKSNIGHSEPAAGISGLIKAILTLEHDVIPGNPTFIDPSPKSKWHSPSIPWPKTPFKRASVNSFGYGGSNAHVVLDETRKWATPPQASSYRRAEQFDDFFGDAEAQTPSQPHLLVLSANDETSLRGNASALARHLMDPGVSVKLEDLAYTLSERRTRHFHRGFLIATSATSLDDGALVMGKRWNEAPRIGFVFTGQGAQWSQMGKQLVETFPQAKLLIQRLDKALQTVPNPPKWSLLSELTEARSPQVLRQPEFSQPLVTALQLALVDVLRSWGVEPQSVVGHSSGEIAAACTAGYLSEESAIKAAFYRGQASLAGASFGSQPEVGMLAVGLGADAVAEYLVGVDDRVQIACFNSPNSVTLSGNAAALNGTKIKLQQDGHFARMLQVNLAYHSRYMADIGQVYEGMLERDFASNIIPTGQPKMFSSVFGREIDQAADVQYWKNNMVSPVLFDGALRQMISGKGAANFLIEIGPSGALAGPVAQVKNATAGGASIEYCTALSRGQEAVRAIFDVAGRLFVAGADVNLREVNGRSSVAPSVIVDLPNYSWNHSTKHWHESEASKDWRYRMFPHHDLIGTKVLGTTWHAPSWRKTLSLADLPWLKDHKVGSEILFPAAGFMAMAIEGVAQATHALAVLDGIPAPATPCYRVRDNTFPKALVLDESRPSKLMLSMAKRPAKDDPWFQYKVFSFASNSWVEHCRGLVRVEENRAKKASPNALRPLKHVTSGQLWYRALEAAGFQFGPCFQKHVETESVSGQRSTRSIVDLTAPPSAWGQSSYPMHPASIDGCLQTVVPALWKGNRSAVGCALIPAIIDEVLVCPSADTERKTGISLASAKYVGLGRPEETKNYMADAAVYDAASGATLFRLRGLRFHKLDNTERSEERHQFTKPQWRPDISFVAYGRQPLATLGVQDVLGLLAHKNPALRVSEINLLPGDDVSLWMGESAYPRTRYGKFTYLSSDANALITAQTKYAEGTSADFGLFDAAAPVTQPGADLVILRAATASSEAITYARSLLGKTGHLLLVEQDNDRRPESLAGAGDLWTACQLPRDRAVLFTCRPARQPAAQEITVARFGERKEAHLQVARDLEAAGWSVADHQMSPASELRGLILVVDDLASPLLAGIDGAQWDALKALLASGATVLWVTDGSQMDAAKPTNALIHGLARSVRAEDPSVNFTTLDVEDGAGAATFPAIQAVLARLLEDGAPEAARDSEYAERGGVIHVSRVLPHDAVNKAVSEEKHGRELQDVKLHVHPSTIRLRAERIGALDAFAYFEAAEGAEAVPDGFVEVELAAAGLNFKDLAIAMGIVPENEWVLGLEGAGVVRRSASPDYAPGDRVIVFSKRSFANRVICEAGRLYPMPGWMSFEEASTLPCVYLVSVYALWDLAHAQRGQRALIHSATGGVGIACIQLCHHLGVEVFATVGNDEKRCFLRDELGIPDDRIFHSRHTGFAEELMAATNDEGVDVVINTLTGDLLEESWRCIREGGTFVELGKKDIVDRNYLAMQPFSRNVSYHAFDMGHARVDAGFVARLFRMLMPLVEQRIVKPIAPVKVFPWDDISAAFHYMRRAKHLGKIVISSGSASDVQVKDELIRDMQMRPAPRVLKLREDASYLLVGGLKGLCGSLAVQLARRGARHLVILARSGYQDPMSQAAIASVESEGCKVQLMVGDVSNMADVRRVFKEATPGIAGVIQGAMVLRDKIFTSMTIDEYHQAVGCKLAGTWNLHQAAQEAGQDLDFFSLLSSISGVVGQRGQANYAAANAFLDAFAAYRRARGLRATAIDLGAVEEVGYISRNTDLLQIFDPNTWAPINEALFLRIVEQSILVQLDPQHPAATATENPQLITGLAVPLGADSALLSDARFTGLHFGDDAVDDSAGAGGGKDKEIAAFRLLARSGDDADAARDAAVAVVNRQFQKVLRLPEPAEPAKALSSYGLDSLAAVELRNWLRKELGADLTTLDITNAKSLLTLCEKVVAKVQAGARE</sequence>
<dbReference type="InterPro" id="IPR020841">
    <property type="entry name" value="PKS_Beta-ketoAc_synthase_dom"/>
</dbReference>
<comment type="caution">
    <text evidence="10">The sequence shown here is derived from an EMBL/GenBank/DDBJ whole genome shotgun (WGS) entry which is preliminary data.</text>
</comment>
<dbReference type="SUPFAM" id="SSF51735">
    <property type="entry name" value="NAD(P)-binding Rossmann-fold domains"/>
    <property type="match status" value="2"/>
</dbReference>
<dbReference type="EMBL" id="JAJVDC020000158">
    <property type="protein sequence ID" value="KAL1621026.1"/>
    <property type="molecule type" value="Genomic_DNA"/>
</dbReference>
<dbReference type="PROSITE" id="PS52004">
    <property type="entry name" value="KS3_2"/>
    <property type="match status" value="1"/>
</dbReference>
<dbReference type="Pfam" id="PF02801">
    <property type="entry name" value="Ketoacyl-synt_C"/>
    <property type="match status" value="1"/>
</dbReference>
<evidence type="ECO:0000259" key="7">
    <source>
        <dbReference type="PROSITE" id="PS50075"/>
    </source>
</evidence>
<dbReference type="Pfam" id="PF21089">
    <property type="entry name" value="PKS_DH_N"/>
    <property type="match status" value="1"/>
</dbReference>
<dbReference type="Pfam" id="PF13602">
    <property type="entry name" value="ADH_zinc_N_2"/>
    <property type="match status" value="1"/>
</dbReference>
<dbReference type="InterPro" id="IPR057326">
    <property type="entry name" value="KR_dom"/>
</dbReference>
<dbReference type="InterPro" id="IPR013968">
    <property type="entry name" value="PKS_KR"/>
</dbReference>
<proteinExistence type="predicted"/>
<dbReference type="CDD" id="cd00833">
    <property type="entry name" value="PKS"/>
    <property type="match status" value="1"/>
</dbReference>
<feature type="region of interest" description="Disordered" evidence="6">
    <location>
        <begin position="1"/>
        <end position="23"/>
    </location>
</feature>
<evidence type="ECO:0000256" key="4">
    <source>
        <dbReference type="ARBA" id="ARBA00023268"/>
    </source>
</evidence>
<evidence type="ECO:0000256" key="5">
    <source>
        <dbReference type="PROSITE-ProRule" id="PRU01363"/>
    </source>
</evidence>
<dbReference type="InterPro" id="IPR016039">
    <property type="entry name" value="Thiolase-like"/>
</dbReference>
<dbReference type="SUPFAM" id="SSF53901">
    <property type="entry name" value="Thiolase-like"/>
    <property type="match status" value="1"/>
</dbReference>
<dbReference type="InterPro" id="IPR001227">
    <property type="entry name" value="Ac_transferase_dom_sf"/>
</dbReference>
<dbReference type="Pfam" id="PF16197">
    <property type="entry name" value="KAsynt_C_assoc"/>
    <property type="match status" value="1"/>
</dbReference>
<dbReference type="Gene3D" id="3.90.180.10">
    <property type="entry name" value="Medium-chain alcohol dehydrogenases, catalytic domain"/>
    <property type="match status" value="1"/>
</dbReference>
<dbReference type="PANTHER" id="PTHR43775">
    <property type="entry name" value="FATTY ACID SYNTHASE"/>
    <property type="match status" value="1"/>
</dbReference>
<dbReference type="InterPro" id="IPR049552">
    <property type="entry name" value="PKS_DH_N"/>
</dbReference>
<dbReference type="InterPro" id="IPR009081">
    <property type="entry name" value="PP-bd_ACP"/>
</dbReference>